<dbReference type="EMBL" id="RRYP01000276">
    <property type="protein sequence ID" value="TNV87689.1"/>
    <property type="molecule type" value="Genomic_DNA"/>
</dbReference>
<evidence type="ECO:0000256" key="7">
    <source>
        <dbReference type="PIRSR" id="PIRSR630616-2"/>
    </source>
</evidence>
<dbReference type="AlphaFoldDB" id="A0A8J8P862"/>
<dbReference type="Gene3D" id="1.10.510.10">
    <property type="entry name" value="Transferase(Phosphotransferase) domain 1"/>
    <property type="match status" value="1"/>
</dbReference>
<evidence type="ECO:0000313" key="12">
    <source>
        <dbReference type="Proteomes" id="UP000785679"/>
    </source>
</evidence>
<dbReference type="InterPro" id="IPR017441">
    <property type="entry name" value="Protein_kinase_ATP_BS"/>
</dbReference>
<dbReference type="PROSITE" id="PS00107">
    <property type="entry name" value="PROTEIN_KINASE_ATP"/>
    <property type="match status" value="1"/>
</dbReference>
<dbReference type="Proteomes" id="UP000785679">
    <property type="component" value="Unassembled WGS sequence"/>
</dbReference>
<dbReference type="InterPro" id="IPR000719">
    <property type="entry name" value="Prot_kinase_dom"/>
</dbReference>
<protein>
    <recommendedName>
        <fullName evidence="10">Protein kinase domain-containing protein</fullName>
    </recommendedName>
</protein>
<feature type="domain" description="Protein kinase" evidence="10">
    <location>
        <begin position="317"/>
        <end position="564"/>
    </location>
</feature>
<dbReference type="SUPFAM" id="SSF56112">
    <property type="entry name" value="Protein kinase-like (PK-like)"/>
    <property type="match status" value="1"/>
</dbReference>
<proteinExistence type="predicted"/>
<dbReference type="GO" id="GO:0005524">
    <property type="term" value="F:ATP binding"/>
    <property type="evidence" value="ECO:0007669"/>
    <property type="project" value="UniProtKB-UniRule"/>
</dbReference>
<sequence>MRQSQKYFGGGPLPNSDTLPLKLNKSRVLTPANAHLYRRAMGLNEEDHDGTSKAGFMTPSGNVPFNVLPAQFNQQEVQNNIISRIQSRLSVEYQRMPSYSPIRHGVFGGGDIRSPIGGGALIETINNNQQLEHFDQDCQNLSQYDTLLFNAVQTRIVDTFAKQQQHYEKDVLPKIETTKNMISPTLGPEVALASKVYECYLFGPQNEYIQFFCKILGPDLYVSRDSQFESVKFIHSVMNSDFYSLETSQSDQEVLQNDTEPKYKLKIKISYEHKRVLHFKEWQSSIELINQLKQAKSIFTQQLSQQQFLKRYVLSGTEQECLLGEGSYGKVYRAINTEEQDYNKKFVAMKKIFKARMTPAELELIYEEIEICRALAEDGNPQIAQLLDLVEEVNHDEREALTVFRQAVEAISYIHQRGIAHRDIKLDNILIYRKQNQPTMKPKWGIKLIDFGLSSTFLSGQQVTEVVGSVAYLSPEIISKLPHDSSTDIWSLGIVLYILLTGRMPFVDREVERTKHNIVSKDLDFGKASWERVSQEAISLVKAMLVKEPQLRIKAVDILQHPWIKQIEDFRKTD</sequence>
<keyword evidence="4" id="KW-0418">Kinase</keyword>
<evidence type="ECO:0000256" key="2">
    <source>
        <dbReference type="ARBA" id="ARBA00022679"/>
    </source>
</evidence>
<gene>
    <name evidence="11" type="ORF">FGO68_gene14180</name>
</gene>
<comment type="caution">
    <text evidence="11">The sequence shown here is derived from an EMBL/GenBank/DDBJ whole genome shotgun (WGS) entry which is preliminary data.</text>
</comment>
<evidence type="ECO:0000256" key="4">
    <source>
        <dbReference type="ARBA" id="ARBA00022777"/>
    </source>
</evidence>
<dbReference type="SMART" id="SM00220">
    <property type="entry name" value="S_TKc"/>
    <property type="match status" value="1"/>
</dbReference>
<evidence type="ECO:0000256" key="5">
    <source>
        <dbReference type="ARBA" id="ARBA00022840"/>
    </source>
</evidence>
<evidence type="ECO:0000256" key="3">
    <source>
        <dbReference type="ARBA" id="ARBA00022741"/>
    </source>
</evidence>
<keyword evidence="1" id="KW-0723">Serine/threonine-protein kinase</keyword>
<accession>A0A8J8P862</accession>
<dbReference type="OrthoDB" id="40902at2759"/>
<feature type="binding site" evidence="7">
    <location>
        <position position="450"/>
    </location>
    <ligand>
        <name>ATP</name>
        <dbReference type="ChEBI" id="CHEBI:30616"/>
    </ligand>
</feature>
<feature type="binding site" evidence="7 9">
    <location>
        <position position="350"/>
    </location>
    <ligand>
        <name>ATP</name>
        <dbReference type="ChEBI" id="CHEBI:30616"/>
    </ligand>
</feature>
<dbReference type="Gene3D" id="3.30.200.20">
    <property type="entry name" value="Phosphorylase Kinase, domain 1"/>
    <property type="match status" value="1"/>
</dbReference>
<keyword evidence="12" id="KW-1185">Reference proteome</keyword>
<dbReference type="InterPro" id="IPR011009">
    <property type="entry name" value="Kinase-like_dom_sf"/>
</dbReference>
<evidence type="ECO:0000256" key="9">
    <source>
        <dbReference type="PROSITE-ProRule" id="PRU10141"/>
    </source>
</evidence>
<dbReference type="Pfam" id="PF00069">
    <property type="entry name" value="Pkinase"/>
    <property type="match status" value="1"/>
</dbReference>
<feature type="cross-link" description="Glycyl lysine isopeptide (Lys-Gly) (interchain with G-Cter in SUMO2)" evidence="8">
    <location>
        <position position="425"/>
    </location>
</feature>
<evidence type="ECO:0000256" key="1">
    <source>
        <dbReference type="ARBA" id="ARBA00022527"/>
    </source>
</evidence>
<feature type="active site" description="Proton acceptor" evidence="6">
    <location>
        <position position="423"/>
    </location>
</feature>
<organism evidence="11 12">
    <name type="scientific">Halteria grandinella</name>
    <dbReference type="NCBI Taxonomy" id="5974"/>
    <lineage>
        <taxon>Eukaryota</taxon>
        <taxon>Sar</taxon>
        <taxon>Alveolata</taxon>
        <taxon>Ciliophora</taxon>
        <taxon>Intramacronucleata</taxon>
        <taxon>Spirotrichea</taxon>
        <taxon>Stichotrichia</taxon>
        <taxon>Sporadotrichida</taxon>
        <taxon>Halteriidae</taxon>
        <taxon>Halteria</taxon>
    </lineage>
</organism>
<dbReference type="InterPro" id="IPR008271">
    <property type="entry name" value="Ser/Thr_kinase_AS"/>
</dbReference>
<keyword evidence="2" id="KW-0808">Transferase</keyword>
<keyword evidence="3 7" id="KW-0547">Nucleotide-binding</keyword>
<evidence type="ECO:0000256" key="6">
    <source>
        <dbReference type="PIRSR" id="PIRSR630616-1"/>
    </source>
</evidence>
<reference evidence="11" key="1">
    <citation type="submission" date="2019-06" db="EMBL/GenBank/DDBJ databases">
        <authorList>
            <person name="Zheng W."/>
        </authorList>
    </citation>
    <scope>NUCLEOTIDE SEQUENCE</scope>
    <source>
        <strain evidence="11">QDHG01</strain>
    </source>
</reference>
<evidence type="ECO:0000256" key="8">
    <source>
        <dbReference type="PIRSR" id="PIRSR630616-3"/>
    </source>
</evidence>
<dbReference type="PANTHER" id="PTHR24350">
    <property type="entry name" value="SERINE/THREONINE-PROTEIN KINASE IAL-RELATED"/>
    <property type="match status" value="1"/>
</dbReference>
<dbReference type="GO" id="GO:0004674">
    <property type="term" value="F:protein serine/threonine kinase activity"/>
    <property type="evidence" value="ECO:0007669"/>
    <property type="project" value="UniProtKB-KW"/>
</dbReference>
<evidence type="ECO:0000313" key="11">
    <source>
        <dbReference type="EMBL" id="TNV87689.1"/>
    </source>
</evidence>
<keyword evidence="5 7" id="KW-0067">ATP-binding</keyword>
<evidence type="ECO:0000259" key="10">
    <source>
        <dbReference type="PROSITE" id="PS50011"/>
    </source>
</evidence>
<dbReference type="PROSITE" id="PS00108">
    <property type="entry name" value="PROTEIN_KINASE_ST"/>
    <property type="match status" value="1"/>
</dbReference>
<dbReference type="InterPro" id="IPR030616">
    <property type="entry name" value="Aur-like"/>
</dbReference>
<name>A0A8J8P862_HALGN</name>
<dbReference type="PROSITE" id="PS50011">
    <property type="entry name" value="PROTEIN_KINASE_DOM"/>
    <property type="match status" value="1"/>
</dbReference>